<evidence type="ECO:0000256" key="1">
    <source>
        <dbReference type="ARBA" id="ARBA00022468"/>
    </source>
</evidence>
<dbReference type="InterPro" id="IPR000980">
    <property type="entry name" value="SH2"/>
</dbReference>
<gene>
    <name evidence="4" type="ORF">WR25_01282</name>
</gene>
<dbReference type="GO" id="GO:0005096">
    <property type="term" value="F:GTPase activator activity"/>
    <property type="evidence" value="ECO:0007669"/>
    <property type="project" value="UniProtKB-KW"/>
</dbReference>
<feature type="domain" description="SH2" evidence="3">
    <location>
        <begin position="69"/>
        <end position="139"/>
    </location>
</feature>
<dbReference type="Proteomes" id="UP000218231">
    <property type="component" value="Unassembled WGS sequence"/>
</dbReference>
<dbReference type="InterPro" id="IPR051854">
    <property type="entry name" value="Rho-type_GAP"/>
</dbReference>
<keyword evidence="2" id="KW-0727">SH2 domain</keyword>
<dbReference type="Gene3D" id="3.30.505.10">
    <property type="entry name" value="SH2 domain"/>
    <property type="match status" value="1"/>
</dbReference>
<comment type="caution">
    <text evidence="4">The sequence shown here is derived from an EMBL/GenBank/DDBJ whole genome shotgun (WGS) entry which is preliminary data.</text>
</comment>
<dbReference type="InterPro" id="IPR036860">
    <property type="entry name" value="SH2_dom_sf"/>
</dbReference>
<dbReference type="PANTHER" id="PTHR46075">
    <property type="entry name" value="CHIMERIN FAMILY MEMBER"/>
    <property type="match status" value="1"/>
</dbReference>
<keyword evidence="1" id="KW-0343">GTPase activation</keyword>
<accession>A0A2A2LYL0</accession>
<evidence type="ECO:0000256" key="2">
    <source>
        <dbReference type="PROSITE-ProRule" id="PRU00191"/>
    </source>
</evidence>
<dbReference type="Pfam" id="PF00017">
    <property type="entry name" value="SH2"/>
    <property type="match status" value="1"/>
</dbReference>
<evidence type="ECO:0000259" key="3">
    <source>
        <dbReference type="PROSITE" id="PS50001"/>
    </source>
</evidence>
<dbReference type="PROSITE" id="PS50001">
    <property type="entry name" value="SH2"/>
    <property type="match status" value="1"/>
</dbReference>
<dbReference type="AlphaFoldDB" id="A0A2A2LYL0"/>
<proteinExistence type="predicted"/>
<dbReference type="STRING" id="2018661.A0A2A2LYL0"/>
<name>A0A2A2LYL0_9BILA</name>
<keyword evidence="5" id="KW-1185">Reference proteome</keyword>
<evidence type="ECO:0000313" key="5">
    <source>
        <dbReference type="Proteomes" id="UP000218231"/>
    </source>
</evidence>
<organism evidence="4 5">
    <name type="scientific">Diploscapter pachys</name>
    <dbReference type="NCBI Taxonomy" id="2018661"/>
    <lineage>
        <taxon>Eukaryota</taxon>
        <taxon>Metazoa</taxon>
        <taxon>Ecdysozoa</taxon>
        <taxon>Nematoda</taxon>
        <taxon>Chromadorea</taxon>
        <taxon>Rhabditida</taxon>
        <taxon>Rhabditina</taxon>
        <taxon>Rhabditomorpha</taxon>
        <taxon>Rhabditoidea</taxon>
        <taxon>Rhabditidae</taxon>
        <taxon>Diploscapter</taxon>
    </lineage>
</organism>
<dbReference type="EMBL" id="LIAE01006337">
    <property type="protein sequence ID" value="PAV91077.1"/>
    <property type="molecule type" value="Genomic_DNA"/>
</dbReference>
<sequence length="163" mass="19179">MDNYHTYVNMEESVEWGYIVRSTTENSDGTSNYPYSEENLFNLAEELAPKPKAVRCLNDNFKLPRYGDVYHGLIEGEEILRLLTEAGEGGYLIQKLRKSQQAYMLCFMFNGKAHYYKLNYDSGEHFISNKRFKTVEELVADVLKTMHLELHREDYIRRLKTND</sequence>
<evidence type="ECO:0000313" key="4">
    <source>
        <dbReference type="EMBL" id="PAV91077.1"/>
    </source>
</evidence>
<protein>
    <recommendedName>
        <fullName evidence="3">SH2 domain-containing protein</fullName>
    </recommendedName>
</protein>
<dbReference type="OrthoDB" id="3196451at2759"/>
<dbReference type="SUPFAM" id="SSF55550">
    <property type="entry name" value="SH2 domain"/>
    <property type="match status" value="1"/>
</dbReference>
<reference evidence="4 5" key="1">
    <citation type="journal article" date="2017" name="Curr. Biol.">
        <title>Genome architecture and evolution of a unichromosomal asexual nematode.</title>
        <authorList>
            <person name="Fradin H."/>
            <person name="Zegar C."/>
            <person name="Gutwein M."/>
            <person name="Lucas J."/>
            <person name="Kovtun M."/>
            <person name="Corcoran D."/>
            <person name="Baugh L.R."/>
            <person name="Kiontke K."/>
            <person name="Gunsalus K."/>
            <person name="Fitch D.H."/>
            <person name="Piano F."/>
        </authorList>
    </citation>
    <scope>NUCLEOTIDE SEQUENCE [LARGE SCALE GENOMIC DNA]</scope>
    <source>
        <strain evidence="4">PF1309</strain>
    </source>
</reference>
<dbReference type="PANTHER" id="PTHR46075:SF2">
    <property type="entry name" value="RHO GTPASE ACTIVATING PROTEIN AT 5A, ISOFORM A"/>
    <property type="match status" value="1"/>
</dbReference>